<feature type="chain" id="PRO_5003873065" evidence="1">
    <location>
        <begin position="28"/>
        <end position="240"/>
    </location>
</feature>
<dbReference type="VEuPathDB" id="FungiDB:PYU1_G014447"/>
<organism evidence="2 3">
    <name type="scientific">Globisporangium ultimum (strain ATCC 200006 / CBS 805.95 / DAOM BR144)</name>
    <name type="common">Pythium ultimum</name>
    <dbReference type="NCBI Taxonomy" id="431595"/>
    <lineage>
        <taxon>Eukaryota</taxon>
        <taxon>Sar</taxon>
        <taxon>Stramenopiles</taxon>
        <taxon>Oomycota</taxon>
        <taxon>Peronosporomycetes</taxon>
        <taxon>Pythiales</taxon>
        <taxon>Pythiaceae</taxon>
        <taxon>Globisporangium</taxon>
    </lineage>
</organism>
<reference evidence="3" key="1">
    <citation type="journal article" date="2010" name="Genome Biol.">
        <title>Genome sequence of the necrotrophic plant pathogen Pythium ultimum reveals original pathogenicity mechanisms and effector repertoire.</title>
        <authorList>
            <person name="Levesque C.A."/>
            <person name="Brouwer H."/>
            <person name="Cano L."/>
            <person name="Hamilton J.P."/>
            <person name="Holt C."/>
            <person name="Huitema E."/>
            <person name="Raffaele S."/>
            <person name="Robideau G.P."/>
            <person name="Thines M."/>
            <person name="Win J."/>
            <person name="Zerillo M.M."/>
            <person name="Beakes G.W."/>
            <person name="Boore J.L."/>
            <person name="Busam D."/>
            <person name="Dumas B."/>
            <person name="Ferriera S."/>
            <person name="Fuerstenberg S.I."/>
            <person name="Gachon C.M."/>
            <person name="Gaulin E."/>
            <person name="Govers F."/>
            <person name="Grenville-Briggs L."/>
            <person name="Horner N."/>
            <person name="Hostetler J."/>
            <person name="Jiang R.H."/>
            <person name="Johnson J."/>
            <person name="Krajaejun T."/>
            <person name="Lin H."/>
            <person name="Meijer H.J."/>
            <person name="Moore B."/>
            <person name="Morris P."/>
            <person name="Phuntmart V."/>
            <person name="Puiu D."/>
            <person name="Shetty J."/>
            <person name="Stajich J.E."/>
            <person name="Tripathy S."/>
            <person name="Wawra S."/>
            <person name="van West P."/>
            <person name="Whitty B.R."/>
            <person name="Coutinho P.M."/>
            <person name="Henrissat B."/>
            <person name="Martin F."/>
            <person name="Thomas P.D."/>
            <person name="Tyler B.M."/>
            <person name="De Vries R.P."/>
            <person name="Kamoun S."/>
            <person name="Yandell M."/>
            <person name="Tisserat N."/>
            <person name="Buell C.R."/>
        </authorList>
    </citation>
    <scope>NUCLEOTIDE SEQUENCE</scope>
    <source>
        <strain evidence="3">DAOM:BR144</strain>
    </source>
</reference>
<dbReference type="eggNOG" id="ENOG502RZ99">
    <property type="taxonomic scope" value="Eukaryota"/>
</dbReference>
<name>K3XB79_GLOUD</name>
<feature type="signal peptide" evidence="1">
    <location>
        <begin position="1"/>
        <end position="27"/>
    </location>
</feature>
<dbReference type="NCBIfam" id="NF038127">
    <property type="entry name" value="FDP_fam"/>
    <property type="match status" value="1"/>
</dbReference>
<dbReference type="AlphaFoldDB" id="K3XB79"/>
<dbReference type="HOGENOM" id="CLU_1126391_0_0_1"/>
<keyword evidence="3" id="KW-1185">Reference proteome</keyword>
<protein>
    <submittedName>
        <fullName evidence="2">Uncharacterized protein</fullName>
    </submittedName>
</protein>
<reference evidence="3" key="2">
    <citation type="submission" date="2010-04" db="EMBL/GenBank/DDBJ databases">
        <authorList>
            <person name="Buell R."/>
            <person name="Hamilton J."/>
            <person name="Hostetler J."/>
        </authorList>
    </citation>
    <scope>NUCLEOTIDE SEQUENCE [LARGE SCALE GENOMIC DNA]</scope>
    <source>
        <strain evidence="3">DAOM:BR144</strain>
    </source>
</reference>
<reference evidence="2" key="3">
    <citation type="submission" date="2015-02" db="UniProtKB">
        <authorList>
            <consortium name="EnsemblProtists"/>
        </authorList>
    </citation>
    <scope>IDENTIFICATION</scope>
    <source>
        <strain evidence="2">DAOM BR144</strain>
    </source>
</reference>
<dbReference type="EMBL" id="GL376575">
    <property type="status" value="NOT_ANNOTATED_CDS"/>
    <property type="molecule type" value="Genomic_DNA"/>
</dbReference>
<accession>K3XB79</accession>
<keyword evidence="1" id="KW-0732">Signal</keyword>
<sequence length="240" mass="26239">MRGSILHRVALALSASVALCGSLFAAAQTERVVTETVSGTIYRYPTYISVDQYSLSIAAASAIVEFDILSVETMDNVTFTDVNNDCDSAYIDSQIYLFKKASDGSLQFLASNDDEGDDYSSYYGRGRRDGSLSTQDSYLIRKLSMGDYVLAVGRYPLNTASAAKGKSTEAIDQFTPYACQSRKASYGNYRMTVRSQSTAVAGIIKTYPNSYVGNSCSVSAYVTRECVFRLPGDYRKAIMN</sequence>
<dbReference type="InParanoid" id="K3XB79"/>
<evidence type="ECO:0000256" key="1">
    <source>
        <dbReference type="SAM" id="SignalP"/>
    </source>
</evidence>
<dbReference type="EnsemblProtists" id="PYU1_T014478">
    <property type="protein sequence ID" value="PYU1_T014478"/>
    <property type="gene ID" value="PYU1_G014447"/>
</dbReference>
<dbReference type="OMA" id="PYTCMAR"/>
<evidence type="ECO:0000313" key="3">
    <source>
        <dbReference type="Proteomes" id="UP000019132"/>
    </source>
</evidence>
<proteinExistence type="predicted"/>
<evidence type="ECO:0000313" key="2">
    <source>
        <dbReference type="EnsemblProtists" id="PYU1_T014478"/>
    </source>
</evidence>
<dbReference type="Proteomes" id="UP000019132">
    <property type="component" value="Unassembled WGS sequence"/>
</dbReference>